<dbReference type="InterPro" id="IPR016169">
    <property type="entry name" value="FAD-bd_PCMH_sub2"/>
</dbReference>
<dbReference type="InterPro" id="IPR012951">
    <property type="entry name" value="BBE"/>
</dbReference>
<evidence type="ECO:0000256" key="4">
    <source>
        <dbReference type="ARBA" id="ARBA00022827"/>
    </source>
</evidence>
<dbReference type="InterPro" id="IPR016164">
    <property type="entry name" value="FAD-linked_Oxase-like_C"/>
</dbReference>
<evidence type="ECO:0000256" key="2">
    <source>
        <dbReference type="ARBA" id="ARBA00005466"/>
    </source>
</evidence>
<dbReference type="Gene3D" id="3.30.43.10">
    <property type="entry name" value="Uridine Diphospho-n-acetylenolpyruvylglucosamine Reductase, domain 2"/>
    <property type="match status" value="1"/>
</dbReference>
<keyword evidence="4" id="KW-0274">FAD</keyword>
<comment type="caution">
    <text evidence="7">The sequence shown here is derived from an EMBL/GenBank/DDBJ whole genome shotgun (WGS) entry which is preliminary data.</text>
</comment>
<evidence type="ECO:0000256" key="3">
    <source>
        <dbReference type="ARBA" id="ARBA00022630"/>
    </source>
</evidence>
<dbReference type="Pfam" id="PF01565">
    <property type="entry name" value="FAD_binding_4"/>
    <property type="match status" value="1"/>
</dbReference>
<comment type="similarity">
    <text evidence="2">Belongs to the oxygen-dependent FAD-linked oxidoreductase family.</text>
</comment>
<dbReference type="InterPro" id="IPR016166">
    <property type="entry name" value="FAD-bd_PCMH"/>
</dbReference>
<dbReference type="AlphaFoldDB" id="A0A4V2XXJ6"/>
<dbReference type="OrthoDB" id="9775082at2"/>
<gene>
    <name evidence="7" type="ORF">E1212_05105</name>
</gene>
<dbReference type="PANTHER" id="PTHR42973:SF39">
    <property type="entry name" value="FAD-BINDING PCMH-TYPE DOMAIN-CONTAINING PROTEIN"/>
    <property type="match status" value="1"/>
</dbReference>
<dbReference type="SUPFAM" id="SSF56176">
    <property type="entry name" value="FAD-binding/transporter-associated domain-like"/>
    <property type="match status" value="1"/>
</dbReference>
<dbReference type="InterPro" id="IPR016167">
    <property type="entry name" value="FAD-bd_PCMH_sub1"/>
</dbReference>
<dbReference type="PANTHER" id="PTHR42973">
    <property type="entry name" value="BINDING OXIDOREDUCTASE, PUTATIVE (AFU_ORTHOLOGUE AFUA_1G17690)-RELATED"/>
    <property type="match status" value="1"/>
</dbReference>
<proteinExistence type="inferred from homology"/>
<evidence type="ECO:0000259" key="6">
    <source>
        <dbReference type="PROSITE" id="PS51387"/>
    </source>
</evidence>
<evidence type="ECO:0000313" key="8">
    <source>
        <dbReference type="Proteomes" id="UP000295621"/>
    </source>
</evidence>
<dbReference type="PROSITE" id="PS51387">
    <property type="entry name" value="FAD_PCMH"/>
    <property type="match status" value="1"/>
</dbReference>
<dbReference type="Proteomes" id="UP000295621">
    <property type="component" value="Unassembled WGS sequence"/>
</dbReference>
<keyword evidence="5" id="KW-0560">Oxidoreductase</keyword>
<evidence type="ECO:0000313" key="7">
    <source>
        <dbReference type="EMBL" id="TDC53555.1"/>
    </source>
</evidence>
<dbReference type="InterPro" id="IPR050416">
    <property type="entry name" value="FAD-linked_Oxidoreductase"/>
</dbReference>
<dbReference type="InterPro" id="IPR036318">
    <property type="entry name" value="FAD-bd_PCMH-like_sf"/>
</dbReference>
<keyword evidence="3" id="KW-0285">Flavoprotein</keyword>
<dbReference type="SUPFAM" id="SSF55103">
    <property type="entry name" value="FAD-linked oxidases, C-terminal domain"/>
    <property type="match status" value="1"/>
</dbReference>
<evidence type="ECO:0000256" key="1">
    <source>
        <dbReference type="ARBA" id="ARBA00001974"/>
    </source>
</evidence>
<reference evidence="7 8" key="1">
    <citation type="submission" date="2019-02" db="EMBL/GenBank/DDBJ databases">
        <title>Draft genome sequences of novel Actinobacteria.</title>
        <authorList>
            <person name="Sahin N."/>
            <person name="Ay H."/>
            <person name="Saygin H."/>
        </authorList>
    </citation>
    <scope>NUCLEOTIDE SEQUENCE [LARGE SCALE GENOMIC DNA]</scope>
    <source>
        <strain evidence="7 8">KC603</strain>
    </source>
</reference>
<sequence length="478" mass="50869">MVPTPDGHTLAVRRGDPRRRTLTLTTLDVSALRNRFAGQVIAPGDTDYDSARGLFYGGTDTRPAVIVRPTDPTEVAGVIALARETGLELAVRCGGHNPVGLSSVDDGIVLDLRHLRAIAIDVDERTVWAQTGLTAGDVTKAVAEHGLAVGFGDTGTVGIGGITTGGGVGFLSRRHGLTIDNVLAAEVVTADGQILQVDAGSHPDLFWAVRGGGGNFGVVTRFKYRLHELPGVVGGMLMLPATPDVVHGFITEAAAAPDELSVIVNVMPAPPMPFVPADLHGTMVVFGLVCYSGPADEAEKVLAPIRALAEPIADMVRPIAYHEMFMGDADGDYHPTATARTLFADRLDHALITQVLERLETAPAPMRVTQFRPLGGAISRVADDATAYSHRGRPFMVNVASFLDGPGTRAEREQWVRDTSALIANGEPGAYVNFLAEDGTERAREAYPGGTWERLTQIKRQYDPGNLFRRNVNIPPAG</sequence>
<name>A0A4V2XXJ6_9ACTN</name>
<dbReference type="InterPro" id="IPR006094">
    <property type="entry name" value="Oxid_FAD_bind_N"/>
</dbReference>
<dbReference type="GO" id="GO:0071949">
    <property type="term" value="F:FAD binding"/>
    <property type="evidence" value="ECO:0007669"/>
    <property type="project" value="InterPro"/>
</dbReference>
<organism evidence="7 8">
    <name type="scientific">Jiangella ureilytica</name>
    <dbReference type="NCBI Taxonomy" id="2530374"/>
    <lineage>
        <taxon>Bacteria</taxon>
        <taxon>Bacillati</taxon>
        <taxon>Actinomycetota</taxon>
        <taxon>Actinomycetes</taxon>
        <taxon>Jiangellales</taxon>
        <taxon>Jiangellaceae</taxon>
        <taxon>Jiangella</taxon>
    </lineage>
</organism>
<keyword evidence="8" id="KW-1185">Reference proteome</keyword>
<evidence type="ECO:0000256" key="5">
    <source>
        <dbReference type="ARBA" id="ARBA00023002"/>
    </source>
</evidence>
<dbReference type="Gene3D" id="3.30.465.10">
    <property type="match status" value="1"/>
</dbReference>
<dbReference type="Pfam" id="PF08031">
    <property type="entry name" value="BBE"/>
    <property type="match status" value="1"/>
</dbReference>
<feature type="domain" description="FAD-binding PCMH-type" evidence="6">
    <location>
        <begin position="59"/>
        <end position="229"/>
    </location>
</feature>
<dbReference type="EMBL" id="SMKL01000008">
    <property type="protein sequence ID" value="TDC53555.1"/>
    <property type="molecule type" value="Genomic_DNA"/>
</dbReference>
<dbReference type="Gene3D" id="3.40.462.20">
    <property type="match status" value="1"/>
</dbReference>
<accession>A0A4V2XXJ6</accession>
<comment type="cofactor">
    <cofactor evidence="1">
        <name>FAD</name>
        <dbReference type="ChEBI" id="CHEBI:57692"/>
    </cofactor>
</comment>
<protein>
    <submittedName>
        <fullName evidence="7">FAD-binding oxidoreductase</fullName>
    </submittedName>
</protein>
<dbReference type="GO" id="GO:0016491">
    <property type="term" value="F:oxidoreductase activity"/>
    <property type="evidence" value="ECO:0007669"/>
    <property type="project" value="UniProtKB-KW"/>
</dbReference>